<dbReference type="InterPro" id="IPR000608">
    <property type="entry name" value="UBC"/>
</dbReference>
<dbReference type="PROSITE" id="PS50127">
    <property type="entry name" value="UBC_2"/>
    <property type="match status" value="1"/>
</dbReference>
<dbReference type="AlphaFoldDB" id="A0A015KDH4"/>
<evidence type="ECO:0000313" key="2">
    <source>
        <dbReference type="EMBL" id="EXX57586.1"/>
    </source>
</evidence>
<dbReference type="OrthoDB" id="2311604at2759"/>
<sequence length="454" mass="52564">MATRRINKELRDLENDPPSFCSVGPVEDDLFHWEGTIMGPSDSPYSGGEFSLDIHFPLDYPFKPPAIEFITRIYHPNIDSNGHICMDILHEEWSPGFTISKVLLSIYSLLTDPNHDNPSVPEIAHVYKNNRNLYEFIARNCIRKDAESTWYLEYFNKEIKHLGCRLRKNMVCKLMENSGNSPCGKIYNLNDKPIENAIIHLKNCHDIIVTQDGKLKNFKEQELLDTNEDQKELWELFSDLIIENSQYMDTISRTNFHQFIHKLDPAFIMPCQETVDSIIHASYNSSFSQLQQLIKNEATSISLAVDLWKAKNHQGYLGITCSFLDQKCELRDVTLDVAYVRYPHTSEHILDALEDVISRWKIRDLIFTITTTNKSNLKYAILNMKKPNWLGCIDHTLQLVIGKALKPAEALIARAKHYVDCSKLNEFLEEDNVEIVSIFTIIIIINPFFYELRQ</sequence>
<name>A0A015KDH4_RHIIW</name>
<dbReference type="HOGENOM" id="CLU_602891_0_0_1"/>
<proteinExistence type="predicted"/>
<dbReference type="EMBL" id="JEMT01027330">
    <property type="protein sequence ID" value="EXX57586.1"/>
    <property type="molecule type" value="Genomic_DNA"/>
</dbReference>
<dbReference type="Gene3D" id="3.10.110.10">
    <property type="entry name" value="Ubiquitin Conjugating Enzyme"/>
    <property type="match status" value="1"/>
</dbReference>
<dbReference type="Pfam" id="PF00179">
    <property type="entry name" value="UQ_con"/>
    <property type="match status" value="1"/>
</dbReference>
<evidence type="ECO:0000313" key="3">
    <source>
        <dbReference type="Proteomes" id="UP000022910"/>
    </source>
</evidence>
<dbReference type="FunFam" id="3.10.110.10:FF:000002">
    <property type="entry name" value="Ubiquitin-conjugating enzyme E2 D3"/>
    <property type="match status" value="1"/>
</dbReference>
<evidence type="ECO:0000259" key="1">
    <source>
        <dbReference type="PROSITE" id="PS50127"/>
    </source>
</evidence>
<dbReference type="Proteomes" id="UP000022910">
    <property type="component" value="Unassembled WGS sequence"/>
</dbReference>
<keyword evidence="3" id="KW-1185">Reference proteome</keyword>
<dbReference type="InterPro" id="IPR016135">
    <property type="entry name" value="UBQ-conjugating_enzyme/RWD"/>
</dbReference>
<comment type="caution">
    <text evidence="2">The sequence shown here is derived from an EMBL/GenBank/DDBJ whole genome shotgun (WGS) entry which is preliminary data.</text>
</comment>
<dbReference type="STRING" id="1432141.A0A015KDH4"/>
<protein>
    <submittedName>
        <fullName evidence="2">E2 ubiquitin-conjugating protein UBC5</fullName>
    </submittedName>
</protein>
<dbReference type="SUPFAM" id="SSF54495">
    <property type="entry name" value="UBC-like"/>
    <property type="match status" value="1"/>
</dbReference>
<reference evidence="2 3" key="1">
    <citation type="submission" date="2014-02" db="EMBL/GenBank/DDBJ databases">
        <title>Single nucleus genome sequencing reveals high similarity among nuclei of an endomycorrhizal fungus.</title>
        <authorList>
            <person name="Lin K."/>
            <person name="Geurts R."/>
            <person name="Zhang Z."/>
            <person name="Limpens E."/>
            <person name="Saunders D.G."/>
            <person name="Mu D."/>
            <person name="Pang E."/>
            <person name="Cao H."/>
            <person name="Cha H."/>
            <person name="Lin T."/>
            <person name="Zhou Q."/>
            <person name="Shang Y."/>
            <person name="Li Y."/>
            <person name="Ivanov S."/>
            <person name="Sharma T."/>
            <person name="Velzen R.V."/>
            <person name="Ruijter N.D."/>
            <person name="Aanen D.K."/>
            <person name="Win J."/>
            <person name="Kamoun S."/>
            <person name="Bisseling T."/>
            <person name="Huang S."/>
        </authorList>
    </citation>
    <scope>NUCLEOTIDE SEQUENCE [LARGE SCALE GENOMIC DNA]</scope>
    <source>
        <strain evidence="3">DAOM197198w</strain>
    </source>
</reference>
<dbReference type="InterPro" id="IPR012337">
    <property type="entry name" value="RNaseH-like_sf"/>
</dbReference>
<accession>A0A015KDH4</accession>
<gene>
    <name evidence="2" type="ORF">RirG_205880</name>
</gene>
<dbReference type="PANTHER" id="PTHR24068">
    <property type="entry name" value="UBIQUITIN-CONJUGATING ENZYME E2"/>
    <property type="match status" value="1"/>
</dbReference>
<dbReference type="SMART" id="SM00212">
    <property type="entry name" value="UBCc"/>
    <property type="match status" value="1"/>
</dbReference>
<feature type="domain" description="UBC core" evidence="1">
    <location>
        <begin position="1"/>
        <end position="147"/>
    </location>
</feature>
<dbReference type="SUPFAM" id="SSF53098">
    <property type="entry name" value="Ribonuclease H-like"/>
    <property type="match status" value="1"/>
</dbReference>
<organism evidence="2 3">
    <name type="scientific">Rhizophagus irregularis (strain DAOM 197198w)</name>
    <name type="common">Glomus intraradices</name>
    <dbReference type="NCBI Taxonomy" id="1432141"/>
    <lineage>
        <taxon>Eukaryota</taxon>
        <taxon>Fungi</taxon>
        <taxon>Fungi incertae sedis</taxon>
        <taxon>Mucoromycota</taxon>
        <taxon>Glomeromycotina</taxon>
        <taxon>Glomeromycetes</taxon>
        <taxon>Glomerales</taxon>
        <taxon>Glomeraceae</taxon>
        <taxon>Rhizophagus</taxon>
    </lineage>
</organism>